<dbReference type="Gene3D" id="1.10.630.10">
    <property type="entry name" value="Cytochrome P450"/>
    <property type="match status" value="1"/>
</dbReference>
<dbReference type="GO" id="GO:0004497">
    <property type="term" value="F:monooxygenase activity"/>
    <property type="evidence" value="ECO:0007669"/>
    <property type="project" value="InterPro"/>
</dbReference>
<keyword evidence="2" id="KW-0472">Membrane</keyword>
<dbReference type="GO" id="GO:0020037">
    <property type="term" value="F:heme binding"/>
    <property type="evidence" value="ECO:0007669"/>
    <property type="project" value="InterPro"/>
</dbReference>
<feature type="transmembrane region" description="Helical" evidence="2">
    <location>
        <begin position="7"/>
        <end position="25"/>
    </location>
</feature>
<name>A0A0D2IM95_9EURO</name>
<evidence type="ECO:0000256" key="1">
    <source>
        <dbReference type="PIRSR" id="PIRSR602401-1"/>
    </source>
</evidence>
<keyword evidence="1" id="KW-0408">Iron</keyword>
<keyword evidence="4" id="KW-1185">Reference proteome</keyword>
<comment type="cofactor">
    <cofactor evidence="1">
        <name>heme</name>
        <dbReference type="ChEBI" id="CHEBI:30413"/>
    </cofactor>
</comment>
<dbReference type="PANTHER" id="PTHR24305:SF168">
    <property type="entry name" value="P450, PUTATIVE (EUROFUNG)-RELATED"/>
    <property type="match status" value="1"/>
</dbReference>
<evidence type="ECO:0008006" key="5">
    <source>
        <dbReference type="Google" id="ProtNLM"/>
    </source>
</evidence>
<keyword evidence="2" id="KW-1133">Transmembrane helix</keyword>
<accession>A0A0D2IM95</accession>
<dbReference type="SUPFAM" id="SSF48264">
    <property type="entry name" value="Cytochrome P450"/>
    <property type="match status" value="1"/>
</dbReference>
<dbReference type="OrthoDB" id="3934656at2759"/>
<dbReference type="GeneID" id="25292921"/>
<dbReference type="Pfam" id="PF00067">
    <property type="entry name" value="p450"/>
    <property type="match status" value="1"/>
</dbReference>
<dbReference type="GO" id="GO:0016705">
    <property type="term" value="F:oxidoreductase activity, acting on paired donors, with incorporation or reduction of molecular oxygen"/>
    <property type="evidence" value="ECO:0007669"/>
    <property type="project" value="InterPro"/>
</dbReference>
<dbReference type="VEuPathDB" id="FungiDB:Z518_04850"/>
<keyword evidence="2" id="KW-0812">Transmembrane</keyword>
<organism evidence="3 4">
    <name type="scientific">Rhinocladiella mackenziei CBS 650.93</name>
    <dbReference type="NCBI Taxonomy" id="1442369"/>
    <lineage>
        <taxon>Eukaryota</taxon>
        <taxon>Fungi</taxon>
        <taxon>Dikarya</taxon>
        <taxon>Ascomycota</taxon>
        <taxon>Pezizomycotina</taxon>
        <taxon>Eurotiomycetes</taxon>
        <taxon>Chaetothyriomycetidae</taxon>
        <taxon>Chaetothyriales</taxon>
        <taxon>Herpotrichiellaceae</taxon>
        <taxon>Rhinocladiella</taxon>
    </lineage>
</organism>
<proteinExistence type="predicted"/>
<dbReference type="AlphaFoldDB" id="A0A0D2IM95"/>
<dbReference type="RefSeq" id="XP_013274010.1">
    <property type="nucleotide sequence ID" value="XM_013418556.1"/>
</dbReference>
<dbReference type="EMBL" id="KN847477">
    <property type="protein sequence ID" value="KIX06874.1"/>
    <property type="molecule type" value="Genomic_DNA"/>
</dbReference>
<keyword evidence="1" id="KW-0349">Heme</keyword>
<dbReference type="Proteomes" id="UP000053617">
    <property type="component" value="Unassembled WGS sequence"/>
</dbReference>
<protein>
    <recommendedName>
        <fullName evidence="5">Cytochrome P450</fullName>
    </recommendedName>
</protein>
<dbReference type="HOGENOM" id="CLU_001570_14_0_1"/>
<dbReference type="CDD" id="cd11060">
    <property type="entry name" value="CYP57A1-like"/>
    <property type="match status" value="1"/>
</dbReference>
<dbReference type="STRING" id="1442369.A0A0D2IM95"/>
<feature type="binding site" description="axial binding residue" evidence="1">
    <location>
        <position position="477"/>
    </location>
    <ligand>
        <name>heme</name>
        <dbReference type="ChEBI" id="CHEBI:30413"/>
    </ligand>
    <ligandPart>
        <name>Fe</name>
        <dbReference type="ChEBI" id="CHEBI:18248"/>
    </ligandPart>
</feature>
<dbReference type="PANTHER" id="PTHR24305">
    <property type="entry name" value="CYTOCHROME P450"/>
    <property type="match status" value="1"/>
</dbReference>
<sequence length="535" mass="60086">MEREVRFPLWTLPLSLIAVFLYIGVHCYLNYYKAPQFPGPFLAKVSTVWLLIHTFSGKLNQYNAAILEKYGSPVRIAPDKILTNDPIILRSMSTPRSTFRRGTFYDAFSMQPPLKNVLSQKDEKLHNTLRAKLIRGYSGKDLPKLESDIDSNITNFVKLIRTESAAGRPIDFSRLSQYFTLDVLTHIAFSAPVGYLTQNRDVYSYIRTVSDFLRVLELGANSSIIQTILDSPLMAPMRPTPADKDGMGAMMGMAKRAVSERYGPNRKVEQDMLGSFVKCGLTQQEAESEAMVQVLGGSDSTATAIRMIILYVTTSPAVYVKLQKELDENHGLFDGSLITSANSRKLPYLQACIKEGLRIWPPLQALNSKLSPPGGETVNGVYIPGGIEVCHNAYTTQRRKEIYGPDAEFFRPERWLEAAVESGQLENGALRSHIMQGGENSDIEKRPAMTETKSSRSRLTLMESTLELIFGSGRFGCLGRHIALIELDKVIPVLLREFDWSVVDPQKGFRSQCYGVFVQRGMWLRATIRDKRNTD</sequence>
<dbReference type="GO" id="GO:0005506">
    <property type="term" value="F:iron ion binding"/>
    <property type="evidence" value="ECO:0007669"/>
    <property type="project" value="InterPro"/>
</dbReference>
<evidence type="ECO:0000313" key="3">
    <source>
        <dbReference type="EMBL" id="KIX06874.1"/>
    </source>
</evidence>
<dbReference type="InterPro" id="IPR001128">
    <property type="entry name" value="Cyt_P450"/>
</dbReference>
<reference evidence="3 4" key="1">
    <citation type="submission" date="2015-01" db="EMBL/GenBank/DDBJ databases">
        <title>The Genome Sequence of Rhinocladiella mackenzie CBS 650.93.</title>
        <authorList>
            <consortium name="The Broad Institute Genomics Platform"/>
            <person name="Cuomo C."/>
            <person name="de Hoog S."/>
            <person name="Gorbushina A."/>
            <person name="Stielow B."/>
            <person name="Teixiera M."/>
            <person name="Abouelleil A."/>
            <person name="Chapman S.B."/>
            <person name="Priest M."/>
            <person name="Young S.K."/>
            <person name="Wortman J."/>
            <person name="Nusbaum C."/>
            <person name="Birren B."/>
        </authorList>
    </citation>
    <scope>NUCLEOTIDE SEQUENCE [LARGE SCALE GENOMIC DNA]</scope>
    <source>
        <strain evidence="3 4">CBS 650.93</strain>
    </source>
</reference>
<dbReference type="InterPro" id="IPR036396">
    <property type="entry name" value="Cyt_P450_sf"/>
</dbReference>
<gene>
    <name evidence="3" type="ORF">Z518_04850</name>
</gene>
<keyword evidence="1" id="KW-0479">Metal-binding</keyword>
<dbReference type="InterPro" id="IPR050121">
    <property type="entry name" value="Cytochrome_P450_monoxygenase"/>
</dbReference>
<dbReference type="InterPro" id="IPR002401">
    <property type="entry name" value="Cyt_P450_E_grp-I"/>
</dbReference>
<evidence type="ECO:0000313" key="4">
    <source>
        <dbReference type="Proteomes" id="UP000053617"/>
    </source>
</evidence>
<evidence type="ECO:0000256" key="2">
    <source>
        <dbReference type="SAM" id="Phobius"/>
    </source>
</evidence>
<dbReference type="PRINTS" id="PR00463">
    <property type="entry name" value="EP450I"/>
</dbReference>